<dbReference type="EMBL" id="CBXE010000487">
    <property type="protein sequence ID" value="CDL87385.1"/>
    <property type="molecule type" value="Genomic_DNA"/>
</dbReference>
<feature type="transmembrane region" description="Helical" evidence="1">
    <location>
        <begin position="31"/>
        <end position="49"/>
    </location>
</feature>
<comment type="caution">
    <text evidence="2">The sequence shown here is derived from an EMBL/GenBank/DDBJ whole genome shotgun (WGS) entry which is preliminary data.</text>
</comment>
<sequence length="59" mass="6965">MKSIGYGTDCKNESTKNKNDKIYKRKITKENFFSFALRFIFLLPIYSIYLGDKLDNLGY</sequence>
<dbReference type="AlphaFoldDB" id="W1JCF4"/>
<reference evidence="2 3" key="1">
    <citation type="submission" date="2013-11" db="EMBL/GenBank/DDBJ databases">
        <title>Draft genome sequence and annotation of the entomopathogenic bacterium, Xenorhabdus cabanillasi strain JM26.</title>
        <authorList>
            <person name="Gualtieri M."/>
            <person name="Ogier J.C."/>
            <person name="Pages S."/>
            <person name="Givaudan A."/>
            <person name="Gaudriault S."/>
        </authorList>
    </citation>
    <scope>NUCLEOTIDE SEQUENCE [LARGE SCALE GENOMIC DNA]</scope>
    <source>
        <strain evidence="2 3">JM26</strain>
    </source>
</reference>
<keyword evidence="1" id="KW-1133">Transmembrane helix</keyword>
<organism evidence="2 3">
    <name type="scientific">Xenorhabdus cabanillasii JM26</name>
    <dbReference type="NCBI Taxonomy" id="1427517"/>
    <lineage>
        <taxon>Bacteria</taxon>
        <taxon>Pseudomonadati</taxon>
        <taxon>Pseudomonadota</taxon>
        <taxon>Gammaproteobacteria</taxon>
        <taxon>Enterobacterales</taxon>
        <taxon>Morganellaceae</taxon>
        <taxon>Xenorhabdus</taxon>
    </lineage>
</organism>
<dbReference type="Proteomes" id="UP000019197">
    <property type="component" value="Unassembled WGS sequence"/>
</dbReference>
<evidence type="ECO:0000313" key="3">
    <source>
        <dbReference type="Proteomes" id="UP000019197"/>
    </source>
</evidence>
<keyword evidence="1" id="KW-0472">Membrane</keyword>
<protein>
    <submittedName>
        <fullName evidence="2">Uncharacterized protein</fullName>
    </submittedName>
</protein>
<keyword evidence="1" id="KW-0812">Transmembrane</keyword>
<proteinExistence type="predicted"/>
<name>W1JCF4_9GAMM</name>
<evidence type="ECO:0000256" key="1">
    <source>
        <dbReference type="SAM" id="Phobius"/>
    </source>
</evidence>
<gene>
    <name evidence="2" type="ORF">XCR1_900005</name>
</gene>
<accession>W1JCF4</accession>
<evidence type="ECO:0000313" key="2">
    <source>
        <dbReference type="EMBL" id="CDL87385.1"/>
    </source>
</evidence>